<comment type="caution">
    <text evidence="7">The sequence shown here is derived from an EMBL/GenBank/DDBJ whole genome shotgun (WGS) entry which is preliminary data.</text>
</comment>
<evidence type="ECO:0000256" key="1">
    <source>
        <dbReference type="ARBA" id="ARBA00011900"/>
    </source>
</evidence>
<evidence type="ECO:0000256" key="2">
    <source>
        <dbReference type="ARBA" id="ARBA00022603"/>
    </source>
</evidence>
<reference evidence="8" key="1">
    <citation type="submission" date="2018-12" db="EMBL/GenBank/DDBJ databases">
        <title>Tengunoibacter tsumagoiensis gen. nov., sp. nov., Dictyobacter kobayashii sp. nov., D. alpinus sp. nov., and D. joshuensis sp. nov. and description of Dictyobacteraceae fam. nov. within the order Ktedonobacterales isolated from Tengu-no-mugimeshi.</title>
        <authorList>
            <person name="Wang C.M."/>
            <person name="Zheng Y."/>
            <person name="Sakai Y."/>
            <person name="Toyoda A."/>
            <person name="Minakuchi Y."/>
            <person name="Abe K."/>
            <person name="Yokota A."/>
            <person name="Yabe S."/>
        </authorList>
    </citation>
    <scope>NUCLEOTIDE SEQUENCE [LARGE SCALE GENOMIC DNA]</scope>
    <source>
        <strain evidence="8">Uno3</strain>
    </source>
</reference>
<dbReference type="GO" id="GO:0032259">
    <property type="term" value="P:methylation"/>
    <property type="evidence" value="ECO:0007669"/>
    <property type="project" value="UniProtKB-KW"/>
</dbReference>
<dbReference type="GO" id="GO:0008170">
    <property type="term" value="F:N-methyltransferase activity"/>
    <property type="evidence" value="ECO:0007669"/>
    <property type="project" value="InterPro"/>
</dbReference>
<dbReference type="Pfam" id="PF18135">
    <property type="entry name" value="Type_ISP_C"/>
    <property type="match status" value="1"/>
</dbReference>
<dbReference type="Gene3D" id="3.40.50.150">
    <property type="entry name" value="Vaccinia Virus protein VP39"/>
    <property type="match status" value="1"/>
</dbReference>
<evidence type="ECO:0000256" key="4">
    <source>
        <dbReference type="ARBA" id="ARBA00047942"/>
    </source>
</evidence>
<feature type="domain" description="Type ISP restriction-modification enzyme LLaBIII C-terminal specificity" evidence="6">
    <location>
        <begin position="734"/>
        <end position="1090"/>
    </location>
</feature>
<feature type="domain" description="DNA methylase adenine-specific" evidence="5">
    <location>
        <begin position="296"/>
        <end position="515"/>
    </location>
</feature>
<dbReference type="InterPro" id="IPR050953">
    <property type="entry name" value="N4_N6_ade-DNA_methylase"/>
</dbReference>
<dbReference type="InterPro" id="IPR029063">
    <property type="entry name" value="SAM-dependent_MTases_sf"/>
</dbReference>
<proteinExistence type="predicted"/>
<evidence type="ECO:0000256" key="3">
    <source>
        <dbReference type="ARBA" id="ARBA00022679"/>
    </source>
</evidence>
<dbReference type="PANTHER" id="PTHR33841:SF1">
    <property type="entry name" value="DNA METHYLTRANSFERASE A"/>
    <property type="match status" value="1"/>
</dbReference>
<evidence type="ECO:0000259" key="6">
    <source>
        <dbReference type="Pfam" id="PF18135"/>
    </source>
</evidence>
<accession>A0A402AAI7</accession>
<keyword evidence="8" id="KW-1185">Reference proteome</keyword>
<dbReference type="Pfam" id="PF02384">
    <property type="entry name" value="N6_Mtase"/>
    <property type="match status" value="1"/>
</dbReference>
<evidence type="ECO:0000259" key="5">
    <source>
        <dbReference type="Pfam" id="PF02384"/>
    </source>
</evidence>
<keyword evidence="3 7" id="KW-0808">Transferase</keyword>
<dbReference type="GO" id="GO:0009007">
    <property type="term" value="F:site-specific DNA-methyltransferase (adenine-specific) activity"/>
    <property type="evidence" value="ECO:0007669"/>
    <property type="project" value="UniProtKB-EC"/>
</dbReference>
<dbReference type="EC" id="2.1.1.72" evidence="1"/>
<dbReference type="PANTHER" id="PTHR33841">
    <property type="entry name" value="DNA METHYLTRANSFERASE YEEA-RELATED"/>
    <property type="match status" value="1"/>
</dbReference>
<sequence length="1105" mass="127278">MMAAEALLKDYLDKLSEQYGKGNATEHTYRPTLQALFEKIDAGISATNEPKRIKCGAPDYVVEHNNLTVGYIEAKDINEPLDKIEKDEQLKRYLRALDNLILTDYLEFRWYVQGEKRMCARLGNIKNKKIVLDKNGVKLGEELLRYFIEHRGEQINKPEELAKRMARLTHMIRDIIVDAFEKNEASDSLKDLYKAFQETLLPDLNAESFADMFAQTMAYGLFAARYNHKGKKPFSREDAAKEISKTNPFLRKLFTTIAGPDLDDEPFIGFVNELAQILAYTDMGAVLANFGKRTRQEDPIVHFYETFLSQYDPKLRETRGVYYTPEPVVSYIVRSVDYLLREHFDCPEGLADSTSVTYSYKDDEGRDLIETTPRVVVLDPATGTGTFLYSVIEHIRESYRQKGNAGMWSSYVREYLLPRLFGFELLVAPYAMSHLKLGMQLAAIDLPEVDRKTWAFEFGSDERLGIYLTNTLDEAVKRSDMIFGKYISDEANKAVNIKKKNPVMVVLGNPPYSGHSANKGKWINELLHGIDSQTGRRTGNYFEVDGQPLGERNPKWLNDDYVKFIRFAQWRIEQTGHGIVAFVTNHGYLDNPTFRGMRQSLMQSFDDIYILDLHGNSKKKEKSPDGSKDENVFDIQQGVAIGIFVKRQKKTNLSGIANVYHSHLWGVREVYEKIGSEQKLIGGKYHWLGEKDIVTTNWTKLEIRAPFYLFSPQNIDVLVEYEKGVKINDISLKNSVGIVTARDALTIHWNKEDIWRTVLDFLSLSPEDARIKYKLGQDVRDWKVEMAQKDLKESGPSKFNLLPVLYRPFDIRYTYYTGNSRGFHCMPRKDIMQHMIKNNLAIITSRLTKGEKYKHVQVTRNIAEVICMSPNTSNNGFVFPLYLYPAQNEGLFADNEFSSNPGARLPNLSLAFIKMIKANINLNFLTDGRGDLLNSYGPEDIFDYIYAILNSPTYRERYSEFLKIDFPRLPLTSNIELFRNLCNLGERLVELHLMEKSGKVTARYPVSGNSIVEKIDYTQPVDAPEQGRVWINKEQYFEGIPPEVWDFHIGGYQVCQKWLKDRKGRRLEFNDIMHYQRIIAALLETITLMEQIDETIEEHGGWPIV</sequence>
<dbReference type="InterPro" id="IPR041635">
    <property type="entry name" value="Type_ISP_LLaBIII_C"/>
</dbReference>
<organism evidence="7 8">
    <name type="scientific">Tengunoibacter tsumagoiensis</name>
    <dbReference type="NCBI Taxonomy" id="2014871"/>
    <lineage>
        <taxon>Bacteria</taxon>
        <taxon>Bacillati</taxon>
        <taxon>Chloroflexota</taxon>
        <taxon>Ktedonobacteria</taxon>
        <taxon>Ktedonobacterales</taxon>
        <taxon>Dictyobacteraceae</taxon>
        <taxon>Tengunoibacter</taxon>
    </lineage>
</organism>
<dbReference type="InterPro" id="IPR003356">
    <property type="entry name" value="DNA_methylase_A-5"/>
</dbReference>
<protein>
    <recommendedName>
        <fullName evidence="1">site-specific DNA-methyltransferase (adenine-specific)</fullName>
        <ecNumber evidence="1">2.1.1.72</ecNumber>
    </recommendedName>
</protein>
<comment type="catalytic activity">
    <reaction evidence="4">
        <text>a 2'-deoxyadenosine in DNA + S-adenosyl-L-methionine = an N(6)-methyl-2'-deoxyadenosine in DNA + S-adenosyl-L-homocysteine + H(+)</text>
        <dbReference type="Rhea" id="RHEA:15197"/>
        <dbReference type="Rhea" id="RHEA-COMP:12418"/>
        <dbReference type="Rhea" id="RHEA-COMP:12419"/>
        <dbReference type="ChEBI" id="CHEBI:15378"/>
        <dbReference type="ChEBI" id="CHEBI:57856"/>
        <dbReference type="ChEBI" id="CHEBI:59789"/>
        <dbReference type="ChEBI" id="CHEBI:90615"/>
        <dbReference type="ChEBI" id="CHEBI:90616"/>
        <dbReference type="EC" id="2.1.1.72"/>
    </reaction>
</comment>
<name>A0A402AAI7_9CHLR</name>
<gene>
    <name evidence="7" type="ORF">KTT_60420</name>
</gene>
<keyword evidence="2 7" id="KW-0489">Methyltransferase</keyword>
<evidence type="ECO:0000313" key="8">
    <source>
        <dbReference type="Proteomes" id="UP000287352"/>
    </source>
</evidence>
<dbReference type="EMBL" id="BIFR01000002">
    <property type="protein sequence ID" value="GCE16183.1"/>
    <property type="molecule type" value="Genomic_DNA"/>
</dbReference>
<evidence type="ECO:0000313" key="7">
    <source>
        <dbReference type="EMBL" id="GCE16183.1"/>
    </source>
</evidence>
<dbReference type="GO" id="GO:0003677">
    <property type="term" value="F:DNA binding"/>
    <property type="evidence" value="ECO:0007669"/>
    <property type="project" value="InterPro"/>
</dbReference>
<dbReference type="Proteomes" id="UP000287352">
    <property type="component" value="Unassembled WGS sequence"/>
</dbReference>
<dbReference type="SUPFAM" id="SSF53335">
    <property type="entry name" value="S-adenosyl-L-methionine-dependent methyltransferases"/>
    <property type="match status" value="1"/>
</dbReference>
<dbReference type="AlphaFoldDB" id="A0A402AAI7"/>
<dbReference type="RefSeq" id="WP_218029024.1">
    <property type="nucleotide sequence ID" value="NZ_BIFR01000002.1"/>
</dbReference>
<dbReference type="PRINTS" id="PR00507">
    <property type="entry name" value="N12N6MTFRASE"/>
</dbReference>